<accession>A0A034WS58</accession>
<proteinExistence type="predicted"/>
<evidence type="ECO:0000313" key="1">
    <source>
        <dbReference type="EMBL" id="JAC57479.1"/>
    </source>
</evidence>
<name>A0A034WS58_BACDO</name>
<organism evidence="1">
    <name type="scientific">Bactrocera dorsalis</name>
    <name type="common">Oriental fruit fly</name>
    <name type="synonym">Dacus dorsalis</name>
    <dbReference type="NCBI Taxonomy" id="27457"/>
    <lineage>
        <taxon>Eukaryota</taxon>
        <taxon>Metazoa</taxon>
        <taxon>Ecdysozoa</taxon>
        <taxon>Arthropoda</taxon>
        <taxon>Hexapoda</taxon>
        <taxon>Insecta</taxon>
        <taxon>Pterygota</taxon>
        <taxon>Neoptera</taxon>
        <taxon>Endopterygota</taxon>
        <taxon>Diptera</taxon>
        <taxon>Brachycera</taxon>
        <taxon>Muscomorpha</taxon>
        <taxon>Tephritoidea</taxon>
        <taxon>Tephritidae</taxon>
        <taxon>Bactrocera</taxon>
        <taxon>Bactrocera</taxon>
    </lineage>
</organism>
<gene>
    <name evidence="1" type="primary">GAG2</name>
</gene>
<reference evidence="1" key="1">
    <citation type="journal article" date="2014" name="BMC Genomics">
        <title>Characterizing the developmental transcriptome of the oriental fruit fly, Bactrocera dorsalis (Diptera: Tephritidae) through comparative genomic analysis with Drosophila melanogaster utilizing modENCODE datasets.</title>
        <authorList>
            <person name="Geib S.M."/>
            <person name="Calla B."/>
            <person name="Hall B."/>
            <person name="Hou S."/>
            <person name="Manoukis N.C."/>
        </authorList>
    </citation>
    <scope>NUCLEOTIDE SEQUENCE</scope>
    <source>
        <strain evidence="1">Punador</strain>
    </source>
</reference>
<sequence length="396" mass="44811">MYDEEVNKLCQQLVCMNVKATPTTSQTTIVSLGEVTQVSATAAQPIAELATTSTSLLTTTSLTMAEARARTVQSIKLVAPFDGDRNYLAMFIDCLNALIPASHTLREEEKPFYFQCIVSTLRGPALDVVRREQPATWETLRALLIDEFADPTPVTTAILLISNIRYKGSVRLLCEEINTEVCKIKDNIKLRESNTSTINFLSSELKQISSKTLKRELPFHLVALVNANMVTDLNSAIRVLKENLVYDSVTEKNLKSKQTKQQFSNHRNSNALSALASNTFVNAQQYTPNNNSLTDMQRYYPTSHDFTNVQQTPYYNARFSNNAQNQTYHPQFNIPNNFSNPQSSHNNPVVYPQQVYNNRISNSNQSRIKRFGNPEPMEQDSENFRLEALDTYQKLN</sequence>
<dbReference type="OrthoDB" id="8044410at2759"/>
<dbReference type="AlphaFoldDB" id="A0A034WS58"/>
<protein>
    <submittedName>
        <fullName evidence="1">Retrovirus-related Gag polyprotein from transposon 297</fullName>
    </submittedName>
</protein>
<dbReference type="EMBL" id="GAKP01001473">
    <property type="protein sequence ID" value="JAC57479.1"/>
    <property type="molecule type" value="Transcribed_RNA"/>
</dbReference>